<keyword evidence="2" id="KW-1185">Reference proteome</keyword>
<evidence type="ECO:0000313" key="1">
    <source>
        <dbReference type="EMBL" id="PJZ55914.1"/>
    </source>
</evidence>
<sequence length="61" mass="6725">MLFFIPIGINGRFAKAYSKISAQAKDGILSQITLEESWYYGFIGTGYCTTITALVKREGSP</sequence>
<name>A0ABX4NGJ7_9LEPT</name>
<dbReference type="EMBL" id="NPDS01000009">
    <property type="protein sequence ID" value="PJZ55914.1"/>
    <property type="molecule type" value="Genomic_DNA"/>
</dbReference>
<protein>
    <submittedName>
        <fullName evidence="1">Uncharacterized protein</fullName>
    </submittedName>
</protein>
<comment type="caution">
    <text evidence="1">The sequence shown here is derived from an EMBL/GenBank/DDBJ whole genome shotgun (WGS) entry which is preliminary data.</text>
</comment>
<organism evidence="1 2">
    <name type="scientific">Leptospira barantonii</name>
    <dbReference type="NCBI Taxonomy" id="2023184"/>
    <lineage>
        <taxon>Bacteria</taxon>
        <taxon>Pseudomonadati</taxon>
        <taxon>Spirochaetota</taxon>
        <taxon>Spirochaetia</taxon>
        <taxon>Leptospirales</taxon>
        <taxon>Leptospiraceae</taxon>
        <taxon>Leptospira</taxon>
    </lineage>
</organism>
<dbReference type="Proteomes" id="UP000231879">
    <property type="component" value="Unassembled WGS sequence"/>
</dbReference>
<reference evidence="1 2" key="1">
    <citation type="submission" date="2017-07" db="EMBL/GenBank/DDBJ databases">
        <title>Leptospira spp. isolated from tropical soils.</title>
        <authorList>
            <person name="Thibeaux R."/>
            <person name="Iraola G."/>
            <person name="Ferres I."/>
            <person name="Bierque E."/>
            <person name="Girault D."/>
            <person name="Soupe-Gilbert M.-E."/>
            <person name="Picardeau M."/>
            <person name="Goarant C."/>
        </authorList>
    </citation>
    <scope>NUCLEOTIDE SEQUENCE [LARGE SCALE GENOMIC DNA]</scope>
    <source>
        <strain evidence="1 2">FH4-C-A1</strain>
    </source>
</reference>
<accession>A0ABX4NGJ7</accession>
<proteinExistence type="predicted"/>
<gene>
    <name evidence="1" type="ORF">CH367_18150</name>
</gene>
<evidence type="ECO:0000313" key="2">
    <source>
        <dbReference type="Proteomes" id="UP000231879"/>
    </source>
</evidence>